<feature type="transmembrane region" description="Helical" evidence="5">
    <location>
        <begin position="96"/>
        <end position="114"/>
    </location>
</feature>
<evidence type="ECO:0000256" key="2">
    <source>
        <dbReference type="ARBA" id="ARBA00022692"/>
    </source>
</evidence>
<dbReference type="HOGENOM" id="CLU_045498_4_0_5"/>
<dbReference type="STRING" id="394221.Mmar10_2717"/>
<accession>Q0AL40</accession>
<comment type="similarity">
    <text evidence="5">Belongs to the 4-toluene sulfonate uptake permease (TSUP) (TC 2.A.102) family.</text>
</comment>
<dbReference type="RefSeq" id="WP_011644647.1">
    <property type="nucleotide sequence ID" value="NC_008347.1"/>
</dbReference>
<comment type="subcellular location">
    <subcellularLocation>
        <location evidence="5">Cell membrane</location>
        <topology evidence="5">Multi-pass membrane protein</topology>
    </subcellularLocation>
    <subcellularLocation>
        <location evidence="1">Membrane</location>
        <topology evidence="1">Multi-pass membrane protein</topology>
    </subcellularLocation>
</comment>
<name>Q0AL40_MARMM</name>
<dbReference type="AlphaFoldDB" id="Q0AL40"/>
<evidence type="ECO:0000256" key="3">
    <source>
        <dbReference type="ARBA" id="ARBA00022989"/>
    </source>
</evidence>
<evidence type="ECO:0000256" key="4">
    <source>
        <dbReference type="ARBA" id="ARBA00023136"/>
    </source>
</evidence>
<evidence type="ECO:0000313" key="6">
    <source>
        <dbReference type="EMBL" id="ABI67003.1"/>
    </source>
</evidence>
<reference evidence="6 7" key="1">
    <citation type="submission" date="2006-08" db="EMBL/GenBank/DDBJ databases">
        <title>Complete sequence of Maricaulis maris MCS10.</title>
        <authorList>
            <consortium name="US DOE Joint Genome Institute"/>
            <person name="Copeland A."/>
            <person name="Lucas S."/>
            <person name="Lapidus A."/>
            <person name="Barry K."/>
            <person name="Detter J.C."/>
            <person name="Glavina del Rio T."/>
            <person name="Hammon N."/>
            <person name="Israni S."/>
            <person name="Dalin E."/>
            <person name="Tice H."/>
            <person name="Pitluck S."/>
            <person name="Saunders E."/>
            <person name="Brettin T."/>
            <person name="Bruce D."/>
            <person name="Han C."/>
            <person name="Tapia R."/>
            <person name="Gilna P."/>
            <person name="Schmutz J."/>
            <person name="Larimer F."/>
            <person name="Land M."/>
            <person name="Hauser L."/>
            <person name="Kyrpides N."/>
            <person name="Mikhailova N."/>
            <person name="Viollier P."/>
            <person name="Stephens C."/>
            <person name="Richardson P."/>
        </authorList>
    </citation>
    <scope>NUCLEOTIDE SEQUENCE [LARGE SCALE GENOMIC DNA]</scope>
    <source>
        <strain evidence="6 7">MCS10</strain>
    </source>
</reference>
<feature type="transmembrane region" description="Helical" evidence="5">
    <location>
        <begin position="43"/>
        <end position="61"/>
    </location>
</feature>
<dbReference type="Proteomes" id="UP000001964">
    <property type="component" value="Chromosome"/>
</dbReference>
<feature type="transmembrane region" description="Helical" evidence="5">
    <location>
        <begin position="126"/>
        <end position="153"/>
    </location>
</feature>
<evidence type="ECO:0000313" key="7">
    <source>
        <dbReference type="Proteomes" id="UP000001964"/>
    </source>
</evidence>
<protein>
    <recommendedName>
        <fullName evidence="5">Probable membrane transporter protein</fullName>
    </recommendedName>
</protein>
<dbReference type="PANTHER" id="PTHR43701:SF5">
    <property type="entry name" value="MEMBRANE TRANSPORTER PROTEIN-RELATED"/>
    <property type="match status" value="1"/>
</dbReference>
<feature type="transmembrane region" description="Helical" evidence="5">
    <location>
        <begin position="197"/>
        <end position="217"/>
    </location>
</feature>
<feature type="transmembrane region" description="Helical" evidence="5">
    <location>
        <begin position="229"/>
        <end position="247"/>
    </location>
</feature>
<proteinExistence type="inferred from homology"/>
<keyword evidence="3 5" id="KW-1133">Transmembrane helix</keyword>
<keyword evidence="7" id="KW-1185">Reference proteome</keyword>
<keyword evidence="2 5" id="KW-0812">Transmembrane</keyword>
<gene>
    <name evidence="6" type="ordered locus">Mmar10_2717</name>
</gene>
<dbReference type="GO" id="GO:0005886">
    <property type="term" value="C:plasma membrane"/>
    <property type="evidence" value="ECO:0007669"/>
    <property type="project" value="UniProtKB-SubCell"/>
</dbReference>
<evidence type="ECO:0000256" key="1">
    <source>
        <dbReference type="ARBA" id="ARBA00004141"/>
    </source>
</evidence>
<feature type="transmembrane region" description="Helical" evidence="5">
    <location>
        <begin position="165"/>
        <end position="185"/>
    </location>
</feature>
<feature type="transmembrane region" description="Helical" evidence="5">
    <location>
        <begin position="73"/>
        <end position="90"/>
    </location>
</feature>
<dbReference type="eggNOG" id="COG0730">
    <property type="taxonomic scope" value="Bacteria"/>
</dbReference>
<sequence precursor="true">MTALAGLAGGFLLTAFIYAMVGFGGGSTYTALLVLADTDYRLLPAISLACNITVVTGSVAQYARAGLIPWKRLWPLIACSVPAAWIGGIIEIPERAFIGLLATALLASSVALAFRNPAPPAKAPRIWPALTPLMGLGIGLLAGLVGIGGGIFLAPLLHLLRWDGAKAIAASAATFILANSIAGLAGQAQRIAGSGELADLAGYWPLLPAVLVGGQVGVWLGRRKMSDTWLARATALLVCAVAVRLLWRASVG</sequence>
<keyword evidence="5" id="KW-1003">Cell membrane</keyword>
<evidence type="ECO:0000256" key="5">
    <source>
        <dbReference type="RuleBase" id="RU363041"/>
    </source>
</evidence>
<dbReference type="PANTHER" id="PTHR43701">
    <property type="entry name" value="MEMBRANE TRANSPORTER PROTEIN MJ0441-RELATED"/>
    <property type="match status" value="1"/>
</dbReference>
<dbReference type="InterPro" id="IPR051598">
    <property type="entry name" value="TSUP/Inactive_protease-like"/>
</dbReference>
<dbReference type="EMBL" id="CP000449">
    <property type="protein sequence ID" value="ABI67003.1"/>
    <property type="molecule type" value="Genomic_DNA"/>
</dbReference>
<dbReference type="InterPro" id="IPR002781">
    <property type="entry name" value="TM_pro_TauE-like"/>
</dbReference>
<dbReference type="KEGG" id="mmr:Mmar10_2717"/>
<dbReference type="Pfam" id="PF01925">
    <property type="entry name" value="TauE"/>
    <property type="match status" value="1"/>
</dbReference>
<organism evidence="6 7">
    <name type="scientific">Maricaulis maris (strain MCS10)</name>
    <name type="common">Caulobacter maris</name>
    <dbReference type="NCBI Taxonomy" id="394221"/>
    <lineage>
        <taxon>Bacteria</taxon>
        <taxon>Pseudomonadati</taxon>
        <taxon>Pseudomonadota</taxon>
        <taxon>Alphaproteobacteria</taxon>
        <taxon>Maricaulales</taxon>
        <taxon>Maricaulaceae</taxon>
        <taxon>Maricaulis</taxon>
    </lineage>
</organism>
<keyword evidence="4 5" id="KW-0472">Membrane</keyword>